<dbReference type="AlphaFoldDB" id="A0A8H4ERP4"/>
<dbReference type="EMBL" id="WTPW01000154">
    <property type="protein sequence ID" value="KAF0541220.1"/>
    <property type="molecule type" value="Genomic_DNA"/>
</dbReference>
<sequence length="190" mass="20685">MSQKKIGTNTEFPKDLVIPDVIKVPPGNIFKFALHATALFYFKWSTEADGPTCTFCGSDGYYFNDTKDVANTPYSYVAHVKVNDSAMGDEIGSNFPICTVKSLLMDDTSSFEYKVIAAAKPPNPAVDHSWGLTEAFNHKGTGAFSDITYIQVVNTANGRSPADSEYAGKYPDGHISSVPAHGTFLFYKKG</sequence>
<keyword evidence="2" id="KW-1185">Reference proteome</keyword>
<organism evidence="1 2">
    <name type="scientific">Gigaspora margarita</name>
    <dbReference type="NCBI Taxonomy" id="4874"/>
    <lineage>
        <taxon>Eukaryota</taxon>
        <taxon>Fungi</taxon>
        <taxon>Fungi incertae sedis</taxon>
        <taxon>Mucoromycota</taxon>
        <taxon>Glomeromycotina</taxon>
        <taxon>Glomeromycetes</taxon>
        <taxon>Diversisporales</taxon>
        <taxon>Gigasporaceae</taxon>
        <taxon>Gigaspora</taxon>
    </lineage>
</organism>
<evidence type="ECO:0000313" key="2">
    <source>
        <dbReference type="Proteomes" id="UP000439903"/>
    </source>
</evidence>
<protein>
    <submittedName>
        <fullName evidence="1">Putative exported protein</fullName>
    </submittedName>
</protein>
<dbReference type="Proteomes" id="UP000439903">
    <property type="component" value="Unassembled WGS sequence"/>
</dbReference>
<proteinExistence type="predicted"/>
<name>A0A8H4ERP4_GIGMA</name>
<comment type="caution">
    <text evidence="1">The sequence shown here is derived from an EMBL/GenBank/DDBJ whole genome shotgun (WGS) entry which is preliminary data.</text>
</comment>
<accession>A0A8H4ERP4</accession>
<gene>
    <name evidence="1" type="ORF">F8M41_005600</name>
</gene>
<dbReference type="OrthoDB" id="1859733at2759"/>
<reference evidence="1 2" key="1">
    <citation type="journal article" date="2019" name="Environ. Microbiol.">
        <title>At the nexus of three kingdoms: the genome of the mycorrhizal fungus Gigaspora margarita provides insights into plant, endobacterial and fungal interactions.</title>
        <authorList>
            <person name="Venice F."/>
            <person name="Ghignone S."/>
            <person name="Salvioli di Fossalunga A."/>
            <person name="Amselem J."/>
            <person name="Novero M."/>
            <person name="Xianan X."/>
            <person name="Sedzielewska Toro K."/>
            <person name="Morin E."/>
            <person name="Lipzen A."/>
            <person name="Grigoriev I.V."/>
            <person name="Henrissat B."/>
            <person name="Martin F.M."/>
            <person name="Bonfante P."/>
        </authorList>
    </citation>
    <scope>NUCLEOTIDE SEQUENCE [LARGE SCALE GENOMIC DNA]</scope>
    <source>
        <strain evidence="1 2">BEG34</strain>
    </source>
</reference>
<evidence type="ECO:0000313" key="1">
    <source>
        <dbReference type="EMBL" id="KAF0541220.1"/>
    </source>
</evidence>